<keyword evidence="2" id="KW-1185">Reference proteome</keyword>
<gene>
    <name evidence="1" type="ORF">BDR25DRAFT_372739</name>
</gene>
<dbReference type="EMBL" id="MU003514">
    <property type="protein sequence ID" value="KAF2468878.1"/>
    <property type="molecule type" value="Genomic_DNA"/>
</dbReference>
<dbReference type="Proteomes" id="UP000799755">
    <property type="component" value="Unassembled WGS sequence"/>
</dbReference>
<organism evidence="1 2">
    <name type="scientific">Lindgomyces ingoldianus</name>
    <dbReference type="NCBI Taxonomy" id="673940"/>
    <lineage>
        <taxon>Eukaryota</taxon>
        <taxon>Fungi</taxon>
        <taxon>Dikarya</taxon>
        <taxon>Ascomycota</taxon>
        <taxon>Pezizomycotina</taxon>
        <taxon>Dothideomycetes</taxon>
        <taxon>Pleosporomycetidae</taxon>
        <taxon>Pleosporales</taxon>
        <taxon>Lindgomycetaceae</taxon>
        <taxon>Lindgomyces</taxon>
    </lineage>
</organism>
<evidence type="ECO:0000313" key="2">
    <source>
        <dbReference type="Proteomes" id="UP000799755"/>
    </source>
</evidence>
<protein>
    <submittedName>
        <fullName evidence="1">Uncharacterized protein</fullName>
    </submittedName>
</protein>
<accession>A0ACB6QQM9</accession>
<sequence length="490" mass="54204">MGRTTQSQGLAPPAIRKYVRAKQARQIVNQIVPAILASNVRARNGVEGSELIVDPPVAREFGVTGSKKEGSGSTEVVYVKRKGQGRRRIKNVEDEGKDRRRDSLDERIAKLSLALDPTQASPTSSNPMRIKIIVTDTLTASHILTFPSKHPSFTLSSSSSSNVYPPTSRKNKPNTCILNMASPLRPGGGTLSGATSQEEFLCSRTTLLPSLHESFYRLPDIGGIFTKDVLVFRNARVLGEASGELEEERYWVDVVSAGMLRFPELEGGKRLGKKDREVVERKMRAVMRIAYSKGVKKMVLGPWGCGAYGNPVADIAQAWRKVLLPDTELKRETIGEEPERWEHIEEVVFAISNAKMAGEFATAFGCKIAVELGPGGDVDDGEAEEEDKVAKELRDKIREMEVQIEEVWNADLKTRMGVILEGLRTQLREREGNNSEDKGNGDEDDEDRGSEILEANSDERGEHGETAQARYQDSEDEADADDGGFQLFRR</sequence>
<proteinExistence type="predicted"/>
<evidence type="ECO:0000313" key="1">
    <source>
        <dbReference type="EMBL" id="KAF2468878.1"/>
    </source>
</evidence>
<name>A0ACB6QQM9_9PLEO</name>
<reference evidence="1" key="1">
    <citation type="journal article" date="2020" name="Stud. Mycol.">
        <title>101 Dothideomycetes genomes: a test case for predicting lifestyles and emergence of pathogens.</title>
        <authorList>
            <person name="Haridas S."/>
            <person name="Albert R."/>
            <person name="Binder M."/>
            <person name="Bloem J."/>
            <person name="Labutti K."/>
            <person name="Salamov A."/>
            <person name="Andreopoulos B."/>
            <person name="Baker S."/>
            <person name="Barry K."/>
            <person name="Bills G."/>
            <person name="Bluhm B."/>
            <person name="Cannon C."/>
            <person name="Castanera R."/>
            <person name="Culley D."/>
            <person name="Daum C."/>
            <person name="Ezra D."/>
            <person name="Gonzalez J."/>
            <person name="Henrissat B."/>
            <person name="Kuo A."/>
            <person name="Liang C."/>
            <person name="Lipzen A."/>
            <person name="Lutzoni F."/>
            <person name="Magnuson J."/>
            <person name="Mondo S."/>
            <person name="Nolan M."/>
            <person name="Ohm R."/>
            <person name="Pangilinan J."/>
            <person name="Park H.-J."/>
            <person name="Ramirez L."/>
            <person name="Alfaro M."/>
            <person name="Sun H."/>
            <person name="Tritt A."/>
            <person name="Yoshinaga Y."/>
            <person name="Zwiers L.-H."/>
            <person name="Turgeon B."/>
            <person name="Goodwin S."/>
            <person name="Spatafora J."/>
            <person name="Crous P."/>
            <person name="Grigoriev I."/>
        </authorList>
    </citation>
    <scope>NUCLEOTIDE SEQUENCE</scope>
    <source>
        <strain evidence="1">ATCC 200398</strain>
    </source>
</reference>
<comment type="caution">
    <text evidence="1">The sequence shown here is derived from an EMBL/GenBank/DDBJ whole genome shotgun (WGS) entry which is preliminary data.</text>
</comment>